<sequence length="350" mass="39998">MRWEVLNDSCIFAFSPEAEPMHGVLSLLYGEPRHQLCTALYGAEQIAAWKRTYRFLFETFSAIKDLAGYGILDFLLDTVSPSFTLESFRNYILSLPEEERVFRQLPWEYLCKASKEDILKALRDDDVLGSLYAHIEDKCPSFLGFSSFVRQSGRFFEEFFAMSAELDTPALQEALQAHSSDVEAFRARVIDILKTSDGLESSQKLMGKNFYNRGPYEQFFFMPSLLVPFNALRYFYENNTPHNKQILVCSIRDQKTPRENTVAALKALSDETRYQILMFLAEQGPAKGQDIARMLKLTPSTVSHHMTELRQCGLVTEEPIRTAKYYGISGKALQNLLSAIAKDLKLDSVY</sequence>
<evidence type="ECO:0000313" key="2">
    <source>
        <dbReference type="Proteomes" id="UP000192328"/>
    </source>
</evidence>
<proteinExistence type="predicted"/>
<keyword evidence="2" id="KW-1185">Reference proteome</keyword>
<protein>
    <submittedName>
        <fullName evidence="1">DNA-binding transcriptional regulator, ArsR family</fullName>
    </submittedName>
</protein>
<comment type="caution">
    <text evidence="1">The sequence shown here is derived from an EMBL/GenBank/DDBJ whole genome shotgun (WGS) entry which is preliminary data.</text>
</comment>
<dbReference type="EMBL" id="FWXZ01000006">
    <property type="protein sequence ID" value="SMC81089.1"/>
    <property type="molecule type" value="Genomic_DNA"/>
</dbReference>
<gene>
    <name evidence="1" type="ORF">SAMN06297397_2621</name>
</gene>
<name>A0AC61PPB7_9FIRM</name>
<reference evidence="1" key="1">
    <citation type="submission" date="2017-04" db="EMBL/GenBank/DDBJ databases">
        <authorList>
            <person name="Varghese N."/>
            <person name="Submissions S."/>
        </authorList>
    </citation>
    <scope>NUCLEOTIDE SEQUENCE</scope>
    <source>
        <strain evidence="1">WTE2008</strain>
    </source>
</reference>
<organism evidence="1 2">
    <name type="scientific">Aristaeella lactis</name>
    <dbReference type="NCBI Taxonomy" id="3046383"/>
    <lineage>
        <taxon>Bacteria</taxon>
        <taxon>Bacillati</taxon>
        <taxon>Bacillota</taxon>
        <taxon>Clostridia</taxon>
        <taxon>Eubacteriales</taxon>
        <taxon>Aristaeellaceae</taxon>
        <taxon>Aristaeella</taxon>
    </lineage>
</organism>
<dbReference type="Proteomes" id="UP000192328">
    <property type="component" value="Unassembled WGS sequence"/>
</dbReference>
<evidence type="ECO:0000313" key="1">
    <source>
        <dbReference type="EMBL" id="SMC81089.1"/>
    </source>
</evidence>
<keyword evidence="1" id="KW-0238">DNA-binding</keyword>
<accession>A0AC61PPB7</accession>